<accession>A0A3M2M4H3</accession>
<evidence type="ECO:0000313" key="4">
    <source>
        <dbReference type="Proteomes" id="UP000278673"/>
    </source>
</evidence>
<dbReference type="EMBL" id="RFFJ01000016">
    <property type="protein sequence ID" value="RMI44451.1"/>
    <property type="molecule type" value="Genomic_DNA"/>
</dbReference>
<evidence type="ECO:0000259" key="2">
    <source>
        <dbReference type="Pfam" id="PF17289"/>
    </source>
</evidence>
<organism evidence="3 4">
    <name type="scientific">Streptomyces triticirhizae</name>
    <dbReference type="NCBI Taxonomy" id="2483353"/>
    <lineage>
        <taxon>Bacteria</taxon>
        <taxon>Bacillati</taxon>
        <taxon>Actinomycetota</taxon>
        <taxon>Actinomycetes</taxon>
        <taxon>Kitasatosporales</taxon>
        <taxon>Streptomycetaceae</taxon>
        <taxon>Streptomyces</taxon>
    </lineage>
</organism>
<feature type="domain" description="Terminase large subunit gp17-like C-terminal" evidence="2">
    <location>
        <begin position="320"/>
        <end position="471"/>
    </location>
</feature>
<proteinExistence type="predicted"/>
<comment type="caution">
    <text evidence="3">The sequence shown here is derived from an EMBL/GenBank/DDBJ whole genome shotgun (WGS) entry which is preliminary data.</text>
</comment>
<sequence length="485" mass="52275">MTVATAGAADAETSRRLQAVALHSPLTLGMWTAPRTFVPRAHLRLISQAFAETAQTPGGRLMIFCPPQCGKSVTAATYGVAWYLLRNPSRRVAVGTYSDSLARHRGRDVRAIITEHGHRWGVGVARGSASTADWRTHHGGGLRSVGVGSSLTGFPADLVLVDDPHKDRQSADSPTQRAAVWDWWSSVATSRLSPGAPAVIIQTRWHKKDLSGLLLEREGRVEDGGRWRVVSLPAFAQAHDPLGRAPGQPLTHPKLPEDDLAALTAHWEDKRASSIPRDWSALYMCTPIVVEGALLPPGLLSQRVLRPGRRLPKLDRICVAVDPSGGGADECGIVAAGRGLDGRVYLLADRSGVMSPDQWARTVCLLAVETRADCVVIEQNYGGGMVRSMVNSAWQELGREGSVRPGSMAPYVTTVTAKRGKYLRAEPIAQAFVQDPVRLAHPMPELEGEWEGWTPASSDSPGRLDASAYAVAHLMPYASPQAPNP</sequence>
<dbReference type="Gene3D" id="3.40.50.300">
    <property type="entry name" value="P-loop containing nucleotide triphosphate hydrolases"/>
    <property type="match status" value="1"/>
</dbReference>
<dbReference type="Pfam" id="PF03237">
    <property type="entry name" value="Terminase_6N"/>
    <property type="match status" value="1"/>
</dbReference>
<dbReference type="InterPro" id="IPR027417">
    <property type="entry name" value="P-loop_NTPase"/>
</dbReference>
<name>A0A3M2M4H3_9ACTN</name>
<dbReference type="Pfam" id="PF17289">
    <property type="entry name" value="Terminase_6C"/>
    <property type="match status" value="1"/>
</dbReference>
<evidence type="ECO:0000313" key="3">
    <source>
        <dbReference type="EMBL" id="RMI44451.1"/>
    </source>
</evidence>
<keyword evidence="1" id="KW-1188">Viral release from host cell</keyword>
<dbReference type="RefSeq" id="WP_122182658.1">
    <property type="nucleotide sequence ID" value="NZ_RFFJ01000016.1"/>
</dbReference>
<protein>
    <recommendedName>
        <fullName evidence="2">Terminase large subunit gp17-like C-terminal domain-containing protein</fullName>
    </recommendedName>
</protein>
<dbReference type="Proteomes" id="UP000278673">
    <property type="component" value="Unassembled WGS sequence"/>
</dbReference>
<dbReference type="AlphaFoldDB" id="A0A3M2M4H3"/>
<gene>
    <name evidence="3" type="ORF">EBN88_05470</name>
</gene>
<evidence type="ECO:0000256" key="1">
    <source>
        <dbReference type="ARBA" id="ARBA00022612"/>
    </source>
</evidence>
<dbReference type="InterPro" id="IPR035421">
    <property type="entry name" value="Terminase_6C"/>
</dbReference>
<keyword evidence="4" id="KW-1185">Reference proteome</keyword>
<reference evidence="3 4" key="1">
    <citation type="submission" date="2018-10" db="EMBL/GenBank/DDBJ databases">
        <title>Isolation, diversity and antifungal activity of actinobacteria from wheat.</title>
        <authorList>
            <person name="Han C."/>
        </authorList>
    </citation>
    <scope>NUCLEOTIDE SEQUENCE [LARGE SCALE GENOMIC DNA]</scope>
    <source>
        <strain evidence="3 4">NEAU-YY642</strain>
    </source>
</reference>